<reference evidence="1" key="1">
    <citation type="submission" date="2021-01" db="EMBL/GenBank/DDBJ databases">
        <title>Whole genome shotgun sequence of Actinoplanes ferrugineus NBRC 15555.</title>
        <authorList>
            <person name="Komaki H."/>
            <person name="Tamura T."/>
        </authorList>
    </citation>
    <scope>NUCLEOTIDE SEQUENCE</scope>
    <source>
        <strain evidence="1">NBRC 15555</strain>
    </source>
</reference>
<dbReference type="EMBL" id="BOMM01000099">
    <property type="protein sequence ID" value="GIE16772.1"/>
    <property type="molecule type" value="Genomic_DNA"/>
</dbReference>
<protein>
    <submittedName>
        <fullName evidence="1">Uncharacterized protein</fullName>
    </submittedName>
</protein>
<proteinExistence type="predicted"/>
<name>A0A919MQX0_9ACTN</name>
<organism evidence="1 2">
    <name type="scientific">Paractinoplanes ferrugineus</name>
    <dbReference type="NCBI Taxonomy" id="113564"/>
    <lineage>
        <taxon>Bacteria</taxon>
        <taxon>Bacillati</taxon>
        <taxon>Actinomycetota</taxon>
        <taxon>Actinomycetes</taxon>
        <taxon>Micromonosporales</taxon>
        <taxon>Micromonosporaceae</taxon>
        <taxon>Paractinoplanes</taxon>
    </lineage>
</organism>
<evidence type="ECO:0000313" key="1">
    <source>
        <dbReference type="EMBL" id="GIE16772.1"/>
    </source>
</evidence>
<accession>A0A919MQX0</accession>
<comment type="caution">
    <text evidence="1">The sequence shown here is derived from an EMBL/GenBank/DDBJ whole genome shotgun (WGS) entry which is preliminary data.</text>
</comment>
<dbReference type="Proteomes" id="UP000598174">
    <property type="component" value="Unassembled WGS sequence"/>
</dbReference>
<dbReference type="RefSeq" id="WP_203823092.1">
    <property type="nucleotide sequence ID" value="NZ_BAAABP010000020.1"/>
</dbReference>
<gene>
    <name evidence="1" type="ORF">Afe05nite_86120</name>
</gene>
<dbReference type="AlphaFoldDB" id="A0A919MQX0"/>
<keyword evidence="2" id="KW-1185">Reference proteome</keyword>
<evidence type="ECO:0000313" key="2">
    <source>
        <dbReference type="Proteomes" id="UP000598174"/>
    </source>
</evidence>
<sequence length="89" mass="9734">MTIREVHIHRADTTRDPIEPVVIRIEQEIPLPPWGAAEQSAALLTADGNALADAIWESCPGGTIDALLASLFARKASQFRVRFPQEAKS</sequence>